<dbReference type="STRING" id="633149.Bresu_1406"/>
<organism evidence="1 2">
    <name type="scientific">Brevundimonas subvibrioides (strain ATCC 15264 / DSM 4735 / LMG 14903 / NBRC 16000 / CB 81)</name>
    <name type="common">Caulobacter subvibrioides</name>
    <dbReference type="NCBI Taxonomy" id="633149"/>
    <lineage>
        <taxon>Bacteria</taxon>
        <taxon>Pseudomonadati</taxon>
        <taxon>Pseudomonadota</taxon>
        <taxon>Alphaproteobacteria</taxon>
        <taxon>Caulobacterales</taxon>
        <taxon>Caulobacteraceae</taxon>
        <taxon>Brevundimonas</taxon>
    </lineage>
</organism>
<dbReference type="RefSeq" id="WP_013268821.1">
    <property type="nucleotide sequence ID" value="NC_014375.1"/>
</dbReference>
<proteinExistence type="predicted"/>
<accession>D9QGA2</accession>
<dbReference type="OrthoDB" id="7207859at2"/>
<dbReference type="AlphaFoldDB" id="D9QGA2"/>
<name>D9QGA2_BRESC</name>
<protein>
    <submittedName>
        <fullName evidence="1">Uncharacterized protein</fullName>
    </submittedName>
</protein>
<dbReference type="BioCyc" id="BSUB633149:G1GM8-1395-MONOMER"/>
<dbReference type="KEGG" id="bsb:Bresu_1406"/>
<evidence type="ECO:0000313" key="2">
    <source>
        <dbReference type="Proteomes" id="UP000002696"/>
    </source>
</evidence>
<evidence type="ECO:0000313" key="1">
    <source>
        <dbReference type="EMBL" id="ADL00718.1"/>
    </source>
</evidence>
<gene>
    <name evidence="1" type="ordered locus">Bresu_1406</name>
</gene>
<dbReference type="HOGENOM" id="CLU_2116329_0_0_5"/>
<reference evidence="2" key="1">
    <citation type="journal article" date="2011" name="J. Bacteriol.">
        <title>Genome sequences of eight morphologically diverse alphaproteobacteria.</title>
        <authorList>
            <consortium name="US DOE Joint Genome Institute"/>
            <person name="Brown P.J."/>
            <person name="Kysela D.T."/>
            <person name="Buechlein A."/>
            <person name="Hemmerich C."/>
            <person name="Brun Y.V."/>
        </authorList>
    </citation>
    <scope>NUCLEOTIDE SEQUENCE [LARGE SCALE GENOMIC DNA]</scope>
    <source>
        <strain evidence="2">ATCC 15264 / DSM 4735 / LMG 14903 / NBRC 16000 / CB 81</strain>
    </source>
</reference>
<sequence length="114" mass="12917">MSGSTLGYLTANGGKVRWRCETGHAGPVDLQAMIAKHGEDYDLTDTYPPCRECPGVMTFNDCNSMWPRELTQMKVNSAEWWAHTQKQRQKLEAAGWRVRMGKWIGPETRSLRSG</sequence>
<dbReference type="InParanoid" id="D9QGA2"/>
<dbReference type="EMBL" id="CP002102">
    <property type="protein sequence ID" value="ADL00718.1"/>
    <property type="molecule type" value="Genomic_DNA"/>
</dbReference>
<dbReference type="Proteomes" id="UP000002696">
    <property type="component" value="Chromosome"/>
</dbReference>
<keyword evidence="2" id="KW-1185">Reference proteome</keyword>